<dbReference type="PROSITE" id="PS51257">
    <property type="entry name" value="PROKAR_LIPOPROTEIN"/>
    <property type="match status" value="1"/>
</dbReference>
<gene>
    <name evidence="2" type="ORF">DB30_06098</name>
</gene>
<feature type="compositionally biased region" description="Low complexity" evidence="1">
    <location>
        <begin position="43"/>
        <end position="60"/>
    </location>
</feature>
<feature type="region of interest" description="Disordered" evidence="1">
    <location>
        <begin position="24"/>
        <end position="92"/>
    </location>
</feature>
<dbReference type="EMBL" id="JMCC02000061">
    <property type="protein sequence ID" value="KIG15066.1"/>
    <property type="molecule type" value="Genomic_DNA"/>
</dbReference>
<dbReference type="AlphaFoldDB" id="A0A0C2CVD3"/>
<evidence type="ECO:0000256" key="1">
    <source>
        <dbReference type="SAM" id="MobiDB-lite"/>
    </source>
</evidence>
<proteinExistence type="predicted"/>
<evidence type="ECO:0000313" key="3">
    <source>
        <dbReference type="Proteomes" id="UP000031599"/>
    </source>
</evidence>
<accession>A0A0C2CVD3</accession>
<dbReference type="Proteomes" id="UP000031599">
    <property type="component" value="Unassembled WGS sequence"/>
</dbReference>
<evidence type="ECO:0008006" key="4">
    <source>
        <dbReference type="Google" id="ProtNLM"/>
    </source>
</evidence>
<feature type="compositionally biased region" description="Low complexity" evidence="1">
    <location>
        <begin position="24"/>
        <end position="36"/>
    </location>
</feature>
<evidence type="ECO:0000313" key="2">
    <source>
        <dbReference type="EMBL" id="KIG15066.1"/>
    </source>
</evidence>
<name>A0A0C2CVD3_9BACT</name>
<reference evidence="2 3" key="1">
    <citation type="submission" date="2014-12" db="EMBL/GenBank/DDBJ databases">
        <title>Genome assembly of Enhygromyxa salina DSM 15201.</title>
        <authorList>
            <person name="Sharma G."/>
            <person name="Subramanian S."/>
        </authorList>
    </citation>
    <scope>NUCLEOTIDE SEQUENCE [LARGE SCALE GENOMIC DNA]</scope>
    <source>
        <strain evidence="2 3">DSM 15201</strain>
    </source>
</reference>
<comment type="caution">
    <text evidence="2">The sequence shown here is derived from an EMBL/GenBank/DDBJ whole genome shotgun (WGS) entry which is preliminary data.</text>
</comment>
<organism evidence="2 3">
    <name type="scientific">Enhygromyxa salina</name>
    <dbReference type="NCBI Taxonomy" id="215803"/>
    <lineage>
        <taxon>Bacteria</taxon>
        <taxon>Pseudomonadati</taxon>
        <taxon>Myxococcota</taxon>
        <taxon>Polyangia</taxon>
        <taxon>Nannocystales</taxon>
        <taxon>Nannocystaceae</taxon>
        <taxon>Enhygromyxa</taxon>
    </lineage>
</organism>
<protein>
    <recommendedName>
        <fullName evidence="4">Lipoprotein</fullName>
    </recommendedName>
</protein>
<sequence>MPREILTAILLCTCVAGLGCDAKPAKPAEQAKAAQPSAPPHASPAADPHANMGAPGPAAGHDPHAKLPAAKPPGPPRDVTPTGETREELVDGLKLMVPSEWERGAGSSMMRKAEFTLPGPGGDATLVVYRFEGGAGSTQQNIERWKAQIVLAEGAEAQTAEIQAGTLKVASIDVRGAYAGQSMPGAPPQPPIAEARLLAAAIEGAGDPWYFKLVGPAGTIDVWGEAWSKLLSELAPAA</sequence>